<dbReference type="EMBL" id="CP144528">
    <property type="protein sequence ID" value="WWC73341.1"/>
    <property type="molecule type" value="Genomic_DNA"/>
</dbReference>
<dbReference type="PANTHER" id="PTHR40626:SF11">
    <property type="entry name" value="ZINC FINGER PROTEIN YPR022C"/>
    <property type="match status" value="1"/>
</dbReference>
<sequence>MTKKHPELRERSDSPRISTNNNSTDSIPSDKDNGTKGNGNRNVVLADRDRSRISRSQSLAHPRYPSWPREASYPFGEPGTTTGPSLSETQSSSDRPYVPLSHLQQDHHLQATDDNAYDSLVELPTPVSTQSLRFDFSEPSVTGPSPPVPVWTMHSQHIPQITLTSAQISLGLHLFLAHLAPSIPFIHIPTFDASSAPEPLQLSMLSLGFQFLEDVNQAQTLSSHCYERGKQILREDEPEYSGATPLITVQSLLLLHFYAVFYACGGQTKWGLQLCGKSVAIARREGLMDPLPSRSAVTSDLNALWTQFIKSETHKRTLFFVYQFDAAYYLILSEPRRLSHLEMKHDMPCAEGLWTAPDVSTWAHRSIIGTIDQSGPSSGSGVTFAGPGQEGGQRYIHVVRSWMSPSAQVPSVPVSPYSALLVVLFCSTSMREVSGWSTMTGKICFERFEALNASLQAIEPVVCGQAPSGNFAIETEVTWRMTMIELLLWNPSHTNGLVEQSLDAAMAAAITLSTAQSIIFTPQVSDLLSPHLLYFLTFLERTAVNPTELPWVTIYAFKAVLVAWQLARAGSPEVIQTVGIGGVDQMGDWVRRVFKKREAWRVGKLVMKSLEELESI</sequence>
<feature type="compositionally biased region" description="Polar residues" evidence="7">
    <location>
        <begin position="79"/>
        <end position="94"/>
    </location>
</feature>
<keyword evidence="2" id="KW-0479">Metal-binding</keyword>
<dbReference type="GeneID" id="30173517"/>
<dbReference type="GO" id="GO:0000981">
    <property type="term" value="F:DNA-binding transcription factor activity, RNA polymerase II-specific"/>
    <property type="evidence" value="ECO:0007669"/>
    <property type="project" value="InterPro"/>
</dbReference>
<protein>
    <recommendedName>
        <fullName evidence="8">Xylanolytic transcriptional activator regulatory domain-containing protein</fullName>
    </recommendedName>
</protein>
<dbReference type="GO" id="GO:0005634">
    <property type="term" value="C:nucleus"/>
    <property type="evidence" value="ECO:0007669"/>
    <property type="project" value="UniProtKB-SubCell"/>
</dbReference>
<dbReference type="AlphaFoldDB" id="A0AAJ8MT03"/>
<keyword evidence="3" id="KW-0677">Repeat</keyword>
<evidence type="ECO:0000313" key="10">
    <source>
        <dbReference type="Proteomes" id="UP000094020"/>
    </source>
</evidence>
<dbReference type="GO" id="GO:0006351">
    <property type="term" value="P:DNA-templated transcription"/>
    <property type="evidence" value="ECO:0007669"/>
    <property type="project" value="InterPro"/>
</dbReference>
<reference evidence="9" key="2">
    <citation type="submission" date="2024-02" db="EMBL/GenBank/DDBJ databases">
        <title>Comparative genomics of Cryptococcus and Kwoniella reveals pathogenesis evolution and contrasting modes of karyotype evolution via chromosome fusion or intercentromeric recombination.</title>
        <authorList>
            <person name="Coelho M.A."/>
            <person name="David-Palma M."/>
            <person name="Shea T."/>
            <person name="Bowers K."/>
            <person name="McGinley-Smith S."/>
            <person name="Mohammad A.W."/>
            <person name="Gnirke A."/>
            <person name="Yurkov A.M."/>
            <person name="Nowrousian M."/>
            <person name="Sun S."/>
            <person name="Cuomo C.A."/>
            <person name="Heitman J."/>
        </authorList>
    </citation>
    <scope>NUCLEOTIDE SEQUENCE</scope>
    <source>
        <strain evidence="9">CBS 10737</strain>
    </source>
</reference>
<evidence type="ECO:0000256" key="7">
    <source>
        <dbReference type="SAM" id="MobiDB-lite"/>
    </source>
</evidence>
<dbReference type="InterPro" id="IPR007219">
    <property type="entry name" value="XnlR_reg_dom"/>
</dbReference>
<dbReference type="Proteomes" id="UP000094020">
    <property type="component" value="Chromosome 10"/>
</dbReference>
<dbReference type="GO" id="GO:0008270">
    <property type="term" value="F:zinc ion binding"/>
    <property type="evidence" value="ECO:0007669"/>
    <property type="project" value="UniProtKB-KW"/>
</dbReference>
<evidence type="ECO:0000256" key="6">
    <source>
        <dbReference type="ARBA" id="ARBA00023242"/>
    </source>
</evidence>
<evidence type="ECO:0000256" key="1">
    <source>
        <dbReference type="ARBA" id="ARBA00004123"/>
    </source>
</evidence>
<dbReference type="PANTHER" id="PTHR40626">
    <property type="entry name" value="MIP31509P"/>
    <property type="match status" value="1"/>
</dbReference>
<keyword evidence="5" id="KW-0862">Zinc</keyword>
<keyword evidence="6" id="KW-0539">Nucleus</keyword>
<evidence type="ECO:0000256" key="5">
    <source>
        <dbReference type="ARBA" id="ARBA00022833"/>
    </source>
</evidence>
<evidence type="ECO:0000256" key="2">
    <source>
        <dbReference type="ARBA" id="ARBA00022723"/>
    </source>
</evidence>
<reference evidence="9" key="1">
    <citation type="submission" date="2013-07" db="EMBL/GenBank/DDBJ databases">
        <authorList>
            <consortium name="The Broad Institute Genome Sequencing Platform"/>
            <person name="Cuomo C."/>
            <person name="Litvintseva A."/>
            <person name="Chen Y."/>
            <person name="Heitman J."/>
            <person name="Sun S."/>
            <person name="Springer D."/>
            <person name="Dromer F."/>
            <person name="Young S.K."/>
            <person name="Zeng Q."/>
            <person name="Gargeya S."/>
            <person name="Fitzgerald M."/>
            <person name="Abouelleil A."/>
            <person name="Alvarado L."/>
            <person name="Berlin A.M."/>
            <person name="Chapman S.B."/>
            <person name="Dewar J."/>
            <person name="Goldberg J."/>
            <person name="Griggs A."/>
            <person name="Gujja S."/>
            <person name="Hansen M."/>
            <person name="Howarth C."/>
            <person name="Imamovic A."/>
            <person name="Larimer J."/>
            <person name="McCowan C."/>
            <person name="Murphy C."/>
            <person name="Pearson M."/>
            <person name="Priest M."/>
            <person name="Roberts A."/>
            <person name="Saif S."/>
            <person name="Shea T."/>
            <person name="Sykes S."/>
            <person name="Wortman J."/>
            <person name="Nusbaum C."/>
            <person name="Birren B."/>
        </authorList>
    </citation>
    <scope>NUCLEOTIDE SEQUENCE</scope>
    <source>
        <strain evidence="9">CBS 10737</strain>
    </source>
</reference>
<evidence type="ECO:0000259" key="8">
    <source>
        <dbReference type="Pfam" id="PF04082"/>
    </source>
</evidence>
<feature type="region of interest" description="Disordered" evidence="7">
    <location>
        <begin position="1"/>
        <end position="98"/>
    </location>
</feature>
<proteinExistence type="predicted"/>
<evidence type="ECO:0000256" key="3">
    <source>
        <dbReference type="ARBA" id="ARBA00022737"/>
    </source>
</evidence>
<organism evidence="9 10">
    <name type="scientific">Kwoniella pini CBS 10737</name>
    <dbReference type="NCBI Taxonomy" id="1296096"/>
    <lineage>
        <taxon>Eukaryota</taxon>
        <taxon>Fungi</taxon>
        <taxon>Dikarya</taxon>
        <taxon>Basidiomycota</taxon>
        <taxon>Agaricomycotina</taxon>
        <taxon>Tremellomycetes</taxon>
        <taxon>Tremellales</taxon>
        <taxon>Cryptococcaceae</taxon>
        <taxon>Kwoniella</taxon>
    </lineage>
</organism>
<keyword evidence="4" id="KW-0863">Zinc-finger</keyword>
<dbReference type="InterPro" id="IPR051059">
    <property type="entry name" value="VerF-like"/>
</dbReference>
<name>A0AAJ8MT03_9TREE</name>
<dbReference type="CDD" id="cd12148">
    <property type="entry name" value="fungal_TF_MHR"/>
    <property type="match status" value="1"/>
</dbReference>
<feature type="domain" description="Xylanolytic transcriptional activator regulatory" evidence="8">
    <location>
        <begin position="172"/>
        <end position="367"/>
    </location>
</feature>
<accession>A0AAJ8MT03</accession>
<dbReference type="Pfam" id="PF04082">
    <property type="entry name" value="Fungal_trans"/>
    <property type="match status" value="1"/>
</dbReference>
<keyword evidence="10" id="KW-1185">Reference proteome</keyword>
<dbReference type="GO" id="GO:0000978">
    <property type="term" value="F:RNA polymerase II cis-regulatory region sequence-specific DNA binding"/>
    <property type="evidence" value="ECO:0007669"/>
    <property type="project" value="InterPro"/>
</dbReference>
<feature type="compositionally biased region" description="Basic and acidic residues" evidence="7">
    <location>
        <begin position="1"/>
        <end position="14"/>
    </location>
</feature>
<evidence type="ECO:0000313" key="9">
    <source>
        <dbReference type="EMBL" id="WWC73341.1"/>
    </source>
</evidence>
<dbReference type="RefSeq" id="XP_070059594.1">
    <property type="nucleotide sequence ID" value="XM_070203493.1"/>
</dbReference>
<evidence type="ECO:0000256" key="4">
    <source>
        <dbReference type="ARBA" id="ARBA00022771"/>
    </source>
</evidence>
<feature type="compositionally biased region" description="Polar residues" evidence="7">
    <location>
        <begin position="15"/>
        <end position="27"/>
    </location>
</feature>
<comment type="subcellular location">
    <subcellularLocation>
        <location evidence="1">Nucleus</location>
    </subcellularLocation>
</comment>
<gene>
    <name evidence="9" type="ORF">I206_107308</name>
</gene>
<dbReference type="KEGG" id="kpin:30173517"/>
<dbReference type="GO" id="GO:0000785">
    <property type="term" value="C:chromatin"/>
    <property type="evidence" value="ECO:0007669"/>
    <property type="project" value="TreeGrafter"/>
</dbReference>